<evidence type="ECO:0008006" key="12">
    <source>
        <dbReference type="Google" id="ProtNLM"/>
    </source>
</evidence>
<evidence type="ECO:0000256" key="8">
    <source>
        <dbReference type="SAM" id="MobiDB-lite"/>
    </source>
</evidence>
<keyword evidence="4 9" id="KW-1133">Transmembrane helix</keyword>
<dbReference type="InterPro" id="IPR052192">
    <property type="entry name" value="Insect_Ionotropic_Sensory_Rcpt"/>
</dbReference>
<keyword evidence="6" id="KW-0675">Receptor</keyword>
<dbReference type="PANTHER" id="PTHR42643:SF39">
    <property type="entry name" value="IONOTROPIC RECEPTOR 56A-RELATED"/>
    <property type="match status" value="1"/>
</dbReference>
<keyword evidence="5 9" id="KW-0472">Membrane</keyword>
<protein>
    <recommendedName>
        <fullName evidence="12">Ionotropic receptor</fullName>
    </recommendedName>
</protein>
<evidence type="ECO:0000256" key="1">
    <source>
        <dbReference type="ARBA" id="ARBA00004651"/>
    </source>
</evidence>
<feature type="transmembrane region" description="Helical" evidence="9">
    <location>
        <begin position="163"/>
        <end position="185"/>
    </location>
</feature>
<evidence type="ECO:0000256" key="4">
    <source>
        <dbReference type="ARBA" id="ARBA00022989"/>
    </source>
</evidence>
<dbReference type="PANTHER" id="PTHR42643">
    <property type="entry name" value="IONOTROPIC RECEPTOR 20A-RELATED"/>
    <property type="match status" value="1"/>
</dbReference>
<dbReference type="GO" id="GO:0005886">
    <property type="term" value="C:plasma membrane"/>
    <property type="evidence" value="ECO:0007669"/>
    <property type="project" value="UniProtKB-SubCell"/>
</dbReference>
<gene>
    <name evidence="10" type="ORF">R5R35_001669</name>
</gene>
<feature type="region of interest" description="Disordered" evidence="8">
    <location>
        <begin position="397"/>
        <end position="416"/>
    </location>
</feature>
<name>A0AAN9VMX9_9ORTH</name>
<organism evidence="10 11">
    <name type="scientific">Gryllus longicercus</name>
    <dbReference type="NCBI Taxonomy" id="2509291"/>
    <lineage>
        <taxon>Eukaryota</taxon>
        <taxon>Metazoa</taxon>
        <taxon>Ecdysozoa</taxon>
        <taxon>Arthropoda</taxon>
        <taxon>Hexapoda</taxon>
        <taxon>Insecta</taxon>
        <taxon>Pterygota</taxon>
        <taxon>Neoptera</taxon>
        <taxon>Polyneoptera</taxon>
        <taxon>Orthoptera</taxon>
        <taxon>Ensifera</taxon>
        <taxon>Gryllidea</taxon>
        <taxon>Grylloidea</taxon>
        <taxon>Gryllidae</taxon>
        <taxon>Gryllinae</taxon>
        <taxon>Gryllus</taxon>
    </lineage>
</organism>
<evidence type="ECO:0000256" key="5">
    <source>
        <dbReference type="ARBA" id="ARBA00023136"/>
    </source>
</evidence>
<keyword evidence="7" id="KW-0325">Glycoprotein</keyword>
<evidence type="ECO:0000256" key="2">
    <source>
        <dbReference type="ARBA" id="ARBA00022475"/>
    </source>
</evidence>
<feature type="transmembrane region" description="Helical" evidence="9">
    <location>
        <begin position="217"/>
        <end position="241"/>
    </location>
</feature>
<accession>A0AAN9VMX9</accession>
<comment type="subcellular location">
    <subcellularLocation>
        <location evidence="1">Cell membrane</location>
        <topology evidence="1">Multi-pass membrane protein</topology>
    </subcellularLocation>
</comment>
<evidence type="ECO:0000256" key="3">
    <source>
        <dbReference type="ARBA" id="ARBA00022692"/>
    </source>
</evidence>
<comment type="caution">
    <text evidence="10">The sequence shown here is derived from an EMBL/GenBank/DDBJ whole genome shotgun (WGS) entry which is preliminary data.</text>
</comment>
<keyword evidence="11" id="KW-1185">Reference proteome</keyword>
<evidence type="ECO:0000313" key="10">
    <source>
        <dbReference type="EMBL" id="KAK7866933.1"/>
    </source>
</evidence>
<proteinExistence type="predicted"/>
<dbReference type="Proteomes" id="UP001378592">
    <property type="component" value="Unassembled WGS sequence"/>
</dbReference>
<evidence type="ECO:0000256" key="6">
    <source>
        <dbReference type="ARBA" id="ARBA00023170"/>
    </source>
</evidence>
<evidence type="ECO:0000256" key="9">
    <source>
        <dbReference type="SAM" id="Phobius"/>
    </source>
</evidence>
<reference evidence="10 11" key="1">
    <citation type="submission" date="2024-03" db="EMBL/GenBank/DDBJ databases">
        <title>The genome assembly and annotation of the cricket Gryllus longicercus Weissman &amp; Gray.</title>
        <authorList>
            <person name="Szrajer S."/>
            <person name="Gray D."/>
            <person name="Ylla G."/>
        </authorList>
    </citation>
    <scope>NUCLEOTIDE SEQUENCE [LARGE SCALE GENOMIC DNA]</scope>
    <source>
        <strain evidence="10">DAG 2021-001</strain>
        <tissue evidence="10">Whole body minus gut</tissue>
    </source>
</reference>
<dbReference type="AlphaFoldDB" id="A0AAN9VMX9"/>
<sequence>MVPSPGIIFVILTMFGFALTSGVPLPLPSRGRHLLLPIVPEKVIPLTSFKERHVMKKNVSQSSEEILRYGIEYRRTLPKWLNESTSEKLMKVLASRFKKSICVEIPPCYNVRSLLDGSLDIIAEPMLYGDVKPLGHLYPHLPVDMCVIVKRRRRVQQSIMQSFCADTWIATGLTLILFAGALRVIGRRTVVFEVLDTFINGGFETRESDIRGNMVNLLLSVFGLVMVNAFTGRFMGFLAVLGEPPQIQTLEEVVREVSGVFAPDGLERILYSVDKNDVIWKLLSRFRPYSKEPLLVADARQRLAEEGPGPAYVMARMDAEKFLEWPGMTDAWGYPLAHVVDECLFTPAYAVLWTRPHCSLQRRLDALMHAAVEGGLVKKLYSDEMWEMRLVGEARRAPAMPASAGHPNTPEQPRRLGLSDLTEPAELLGMGMLAAVVAFLGEKALRMHALSAALRVLSCDADEDETTRNVRAE</sequence>
<feature type="transmembrane region" description="Helical" evidence="9">
    <location>
        <begin position="6"/>
        <end position="27"/>
    </location>
</feature>
<keyword evidence="3 9" id="KW-0812">Transmembrane</keyword>
<evidence type="ECO:0000313" key="11">
    <source>
        <dbReference type="Proteomes" id="UP001378592"/>
    </source>
</evidence>
<keyword evidence="2" id="KW-1003">Cell membrane</keyword>
<evidence type="ECO:0000256" key="7">
    <source>
        <dbReference type="ARBA" id="ARBA00023180"/>
    </source>
</evidence>
<dbReference type="EMBL" id="JAZDUA010000133">
    <property type="protein sequence ID" value="KAK7866933.1"/>
    <property type="molecule type" value="Genomic_DNA"/>
</dbReference>